<dbReference type="AlphaFoldDB" id="A0A378SI00"/>
<dbReference type="Gene3D" id="3.40.50.1000">
    <property type="entry name" value="HAD superfamily/HAD-like"/>
    <property type="match status" value="1"/>
</dbReference>
<dbReference type="EC" id="3.6.3.-" evidence="2"/>
<accession>A0A378SI00</accession>
<keyword evidence="1" id="KW-1278">Translocase</keyword>
<dbReference type="Proteomes" id="UP000254291">
    <property type="component" value="Unassembled WGS sequence"/>
</dbReference>
<sequence>MPDAFGLATPVIMVGTGLGAKRGVLFKNAAALETSARIDTVVTDNTGTLNRPGFDAHRLLVRSL</sequence>
<dbReference type="InterPro" id="IPR023214">
    <property type="entry name" value="HAD_sf"/>
</dbReference>
<protein>
    <submittedName>
        <fullName evidence="2">Copper-translocating P-type ATPase</fullName>
        <ecNumber evidence="2">3.6.3.-</ecNumber>
    </submittedName>
</protein>
<evidence type="ECO:0000256" key="1">
    <source>
        <dbReference type="ARBA" id="ARBA00022967"/>
    </source>
</evidence>
<dbReference type="PANTHER" id="PTHR43520:SF8">
    <property type="entry name" value="P-TYPE CU(+) TRANSPORTER"/>
    <property type="match status" value="1"/>
</dbReference>
<dbReference type="GO" id="GO:0016787">
    <property type="term" value="F:hydrolase activity"/>
    <property type="evidence" value="ECO:0007669"/>
    <property type="project" value="UniProtKB-KW"/>
</dbReference>
<dbReference type="GO" id="GO:0016020">
    <property type="term" value="C:membrane"/>
    <property type="evidence" value="ECO:0007669"/>
    <property type="project" value="TreeGrafter"/>
</dbReference>
<gene>
    <name evidence="2" type="primary">copA_1</name>
    <name evidence="2" type="ORF">NCTC10742_00688</name>
</gene>
<dbReference type="PANTHER" id="PTHR43520">
    <property type="entry name" value="ATP7, ISOFORM B"/>
    <property type="match status" value="1"/>
</dbReference>
<dbReference type="GO" id="GO:0005507">
    <property type="term" value="F:copper ion binding"/>
    <property type="evidence" value="ECO:0007669"/>
    <property type="project" value="TreeGrafter"/>
</dbReference>
<dbReference type="GO" id="GO:0055070">
    <property type="term" value="P:copper ion homeostasis"/>
    <property type="evidence" value="ECO:0007669"/>
    <property type="project" value="TreeGrafter"/>
</dbReference>
<dbReference type="EMBL" id="UGQM01000001">
    <property type="protein sequence ID" value="STZ41484.1"/>
    <property type="molecule type" value="Genomic_DNA"/>
</dbReference>
<dbReference type="GO" id="GO:0043682">
    <property type="term" value="F:P-type divalent copper transporter activity"/>
    <property type="evidence" value="ECO:0007669"/>
    <property type="project" value="TreeGrafter"/>
</dbReference>
<evidence type="ECO:0000313" key="2">
    <source>
        <dbReference type="EMBL" id="STZ41484.1"/>
    </source>
</evidence>
<name>A0A378SI00_9MYCO</name>
<proteinExistence type="predicted"/>
<evidence type="ECO:0000313" key="3">
    <source>
        <dbReference type="Proteomes" id="UP000254291"/>
    </source>
</evidence>
<keyword evidence="2" id="KW-0378">Hydrolase</keyword>
<organism evidence="2 3">
    <name type="scientific">Mycolicibacterium gilvum</name>
    <dbReference type="NCBI Taxonomy" id="1804"/>
    <lineage>
        <taxon>Bacteria</taxon>
        <taxon>Bacillati</taxon>
        <taxon>Actinomycetota</taxon>
        <taxon>Actinomycetes</taxon>
        <taxon>Mycobacteriales</taxon>
        <taxon>Mycobacteriaceae</taxon>
        <taxon>Mycolicibacterium</taxon>
    </lineage>
</organism>
<reference evidence="2 3" key="1">
    <citation type="submission" date="2018-06" db="EMBL/GenBank/DDBJ databases">
        <authorList>
            <consortium name="Pathogen Informatics"/>
            <person name="Doyle S."/>
        </authorList>
    </citation>
    <scope>NUCLEOTIDE SEQUENCE [LARGE SCALE GENOMIC DNA]</scope>
    <source>
        <strain evidence="2 3">NCTC10742</strain>
    </source>
</reference>